<accession>A0A3D9RSP1</accession>
<keyword evidence="1" id="KW-1133">Transmembrane helix</keyword>
<dbReference type="AlphaFoldDB" id="A0A3D9RSP1"/>
<name>A0A3D9RSP1_9FLAO</name>
<feature type="domain" description="AB hydrolase-1" evidence="2">
    <location>
        <begin position="78"/>
        <end position="269"/>
    </location>
</feature>
<dbReference type="Gene3D" id="3.40.50.1820">
    <property type="entry name" value="alpha/beta hydrolase"/>
    <property type="match status" value="1"/>
</dbReference>
<dbReference type="RefSeq" id="WP_115882133.1">
    <property type="nucleotide sequence ID" value="NZ_QTTQ01000012.1"/>
</dbReference>
<dbReference type="EMBL" id="QTTQ01000012">
    <property type="protein sequence ID" value="REE79802.1"/>
    <property type="molecule type" value="Genomic_DNA"/>
</dbReference>
<dbReference type="PANTHER" id="PTHR42886">
    <property type="entry name" value="RE40534P-RELATED"/>
    <property type="match status" value="1"/>
</dbReference>
<keyword evidence="1" id="KW-0812">Transmembrane</keyword>
<dbReference type="InterPro" id="IPR029058">
    <property type="entry name" value="AB_hydrolase_fold"/>
</dbReference>
<dbReference type="OrthoDB" id="1224630at2"/>
<dbReference type="Proteomes" id="UP000256429">
    <property type="component" value="Unassembled WGS sequence"/>
</dbReference>
<evidence type="ECO:0000259" key="2">
    <source>
        <dbReference type="Pfam" id="PF12697"/>
    </source>
</evidence>
<keyword evidence="4" id="KW-1185">Reference proteome</keyword>
<reference evidence="3 4" key="1">
    <citation type="submission" date="2018-08" db="EMBL/GenBank/DDBJ databases">
        <title>Genomic Encyclopedia of Type Strains, Phase III (KMG-III): the genomes of soil and plant-associated and newly described type strains.</title>
        <authorList>
            <person name="Whitman W."/>
        </authorList>
    </citation>
    <scope>NUCLEOTIDE SEQUENCE [LARGE SCALE GENOMIC DNA]</scope>
    <source>
        <strain evidence="3 4">325-5</strain>
    </source>
</reference>
<dbReference type="InterPro" id="IPR000073">
    <property type="entry name" value="AB_hydrolase_1"/>
</dbReference>
<dbReference type="PANTHER" id="PTHR42886:SF29">
    <property type="entry name" value="PUMMELIG, ISOFORM A"/>
    <property type="match status" value="1"/>
</dbReference>
<organism evidence="3 4">
    <name type="scientific">Lutibacter oceani</name>
    <dbReference type="NCBI Taxonomy" id="1853311"/>
    <lineage>
        <taxon>Bacteria</taxon>
        <taxon>Pseudomonadati</taxon>
        <taxon>Bacteroidota</taxon>
        <taxon>Flavobacteriia</taxon>
        <taxon>Flavobacteriales</taxon>
        <taxon>Flavobacteriaceae</taxon>
        <taxon>Lutibacter</taxon>
    </lineage>
</organism>
<evidence type="ECO:0000313" key="3">
    <source>
        <dbReference type="EMBL" id="REE79802.1"/>
    </source>
</evidence>
<protein>
    <submittedName>
        <fullName evidence="3">Pimeloyl-ACP methyl ester carboxylesterase</fullName>
    </submittedName>
</protein>
<dbReference type="SUPFAM" id="SSF53474">
    <property type="entry name" value="alpha/beta-Hydrolases"/>
    <property type="match status" value="1"/>
</dbReference>
<feature type="transmembrane region" description="Helical" evidence="1">
    <location>
        <begin position="7"/>
        <end position="28"/>
    </location>
</feature>
<gene>
    <name evidence="3" type="ORF">BX611_2698</name>
</gene>
<comment type="caution">
    <text evidence="3">The sequence shown here is derived from an EMBL/GenBank/DDBJ whole genome shotgun (WGS) entry which is preliminary data.</text>
</comment>
<evidence type="ECO:0000313" key="4">
    <source>
        <dbReference type="Proteomes" id="UP000256429"/>
    </source>
</evidence>
<dbReference type="Pfam" id="PF12697">
    <property type="entry name" value="Abhydrolase_6"/>
    <property type="match status" value="1"/>
</dbReference>
<keyword evidence="1" id="KW-0472">Membrane</keyword>
<sequence length="286" mass="32850">MRKRIKIIAKVIGIGLFLLLSVLIVLFYRFSTPKSDEKIKEDFSENNTSIYINYLAYKNFKYRVLTTQKEIDTSKATIVFVHGSVGSCLDFKKYMFDAELHSKANLISYDRIGYGEKLTGDVQESIAFETEMLEDLTKNLAGSKTILVGYSYGGSIVLASKKEYKKIILLAPAVYSKAEFMPWALNFYKWKLTNWLLPKVWKAASKEKISHKSDLIKFENNWNETPSKILSIHGNKDWIVPYENSLILNEKFSSPQFELLTLNGAGHGLVWTHFNEIKNSLMQQLN</sequence>
<evidence type="ECO:0000256" key="1">
    <source>
        <dbReference type="SAM" id="Phobius"/>
    </source>
</evidence>
<proteinExistence type="predicted"/>